<evidence type="ECO:0000313" key="2">
    <source>
        <dbReference type="Proteomes" id="UP001479436"/>
    </source>
</evidence>
<dbReference type="EMBL" id="JASJQH010003042">
    <property type="protein sequence ID" value="KAK9759805.1"/>
    <property type="molecule type" value="Genomic_DNA"/>
</dbReference>
<comment type="caution">
    <text evidence="1">The sequence shown here is derived from an EMBL/GenBank/DDBJ whole genome shotgun (WGS) entry which is preliminary data.</text>
</comment>
<organism evidence="1 2">
    <name type="scientific">Basidiobolus ranarum</name>
    <dbReference type="NCBI Taxonomy" id="34480"/>
    <lineage>
        <taxon>Eukaryota</taxon>
        <taxon>Fungi</taxon>
        <taxon>Fungi incertae sedis</taxon>
        <taxon>Zoopagomycota</taxon>
        <taxon>Entomophthoromycotina</taxon>
        <taxon>Basidiobolomycetes</taxon>
        <taxon>Basidiobolales</taxon>
        <taxon>Basidiobolaceae</taxon>
        <taxon>Basidiobolus</taxon>
    </lineage>
</organism>
<evidence type="ECO:0000313" key="1">
    <source>
        <dbReference type="EMBL" id="KAK9759805.1"/>
    </source>
</evidence>
<accession>A0ABR2WE77</accession>
<sequence>MPETPIWQSVLEKIVTQQSQLTQILSQPQYRIAKANKNLPGPNISANTLSIKIDQHHEEAFEARGAQDAPNLHHAAAYLINAAIQWYHNRATAASTGKLSLFTTWEQFIVEIQDAFELQHQLKQLERKSAQLKQA</sequence>
<protein>
    <submittedName>
        <fullName evidence="1">Uncharacterized protein</fullName>
    </submittedName>
</protein>
<name>A0ABR2WE77_9FUNG</name>
<dbReference type="Proteomes" id="UP001479436">
    <property type="component" value="Unassembled WGS sequence"/>
</dbReference>
<reference evidence="1 2" key="1">
    <citation type="submission" date="2023-04" db="EMBL/GenBank/DDBJ databases">
        <title>Genome of Basidiobolus ranarum AG-B5.</title>
        <authorList>
            <person name="Stajich J.E."/>
            <person name="Carter-House D."/>
            <person name="Gryganskyi A."/>
        </authorList>
    </citation>
    <scope>NUCLEOTIDE SEQUENCE [LARGE SCALE GENOMIC DNA]</scope>
    <source>
        <strain evidence="1 2">AG-B5</strain>
    </source>
</reference>
<keyword evidence="2" id="KW-1185">Reference proteome</keyword>
<gene>
    <name evidence="1" type="ORF">K7432_016810</name>
</gene>
<proteinExistence type="predicted"/>